<dbReference type="InterPro" id="IPR042257">
    <property type="entry name" value="DGOK_C"/>
</dbReference>
<evidence type="ECO:0000313" key="2">
    <source>
        <dbReference type="Proteomes" id="UP000050471"/>
    </source>
</evidence>
<dbReference type="GO" id="GO:0008671">
    <property type="term" value="F:2-dehydro-3-deoxygalactonokinase activity"/>
    <property type="evidence" value="ECO:0007669"/>
    <property type="project" value="InterPro"/>
</dbReference>
<dbReference type="Gene3D" id="3.30.420.310">
    <property type="entry name" value="2-keto-3-deoxy-galactonokinase, C-terminal domain"/>
    <property type="match status" value="1"/>
</dbReference>
<keyword evidence="2" id="KW-1185">Reference proteome</keyword>
<dbReference type="RefSeq" id="WP_055188012.1">
    <property type="nucleotide sequence ID" value="NZ_FPBS01000001.1"/>
</dbReference>
<dbReference type="GO" id="GO:0034194">
    <property type="term" value="P:D-galactonate catabolic process"/>
    <property type="evidence" value="ECO:0007669"/>
    <property type="project" value="InterPro"/>
</dbReference>
<proteinExistence type="predicted"/>
<dbReference type="STRING" id="154981.AKJ29_15670"/>
<dbReference type="AlphaFoldDB" id="A0A0P7J717"/>
<dbReference type="InterPro" id="IPR007729">
    <property type="entry name" value="DGOK"/>
</dbReference>
<dbReference type="EMBL" id="LKBA01000004">
    <property type="protein sequence ID" value="KPN64097.1"/>
    <property type="molecule type" value="Genomic_DNA"/>
</dbReference>
<gene>
    <name evidence="1" type="ORF">AKJ29_15670</name>
</gene>
<dbReference type="Proteomes" id="UP000050471">
    <property type="component" value="Unassembled WGS sequence"/>
</dbReference>
<dbReference type="OrthoDB" id="256574at2"/>
<comment type="caution">
    <text evidence="1">The sequence shown here is derived from an EMBL/GenBank/DDBJ whole genome shotgun (WGS) entry which is preliminary data.</text>
</comment>
<accession>A0A0P7J717</accession>
<organism evidence="1 2">
    <name type="scientific">Aliiroseovarius crassostreae</name>
    <dbReference type="NCBI Taxonomy" id="154981"/>
    <lineage>
        <taxon>Bacteria</taxon>
        <taxon>Pseudomonadati</taxon>
        <taxon>Pseudomonadota</taxon>
        <taxon>Alphaproteobacteria</taxon>
        <taxon>Rhodobacterales</taxon>
        <taxon>Paracoccaceae</taxon>
        <taxon>Aliiroseovarius</taxon>
    </lineage>
</organism>
<reference evidence="1 2" key="1">
    <citation type="submission" date="2015-09" db="EMBL/GenBank/DDBJ databases">
        <title>Draft genome sequence of Aliiroseovarius crassostreae CV919-312TSm, the causative agent of Roseovarius Oyster Disease (formerly Juvenile Oyster Disease).</title>
        <authorList>
            <person name="Kessner L."/>
            <person name="Spinard E."/>
            <person name="Nelson D."/>
        </authorList>
    </citation>
    <scope>NUCLEOTIDE SEQUENCE [LARGE SCALE GENOMIC DNA]</scope>
    <source>
        <strain evidence="1 2">CV919-312</strain>
    </source>
</reference>
<name>A0A0P7J717_9RHOB</name>
<dbReference type="Pfam" id="PF05035">
    <property type="entry name" value="DGOK"/>
    <property type="match status" value="1"/>
</dbReference>
<sequence length="264" mass="27883">MEWIAVEVKGRILRMWPNGGDEIRRTLDAGVTLESLVPEIEHTVSLQPHTRILATGVRAGAPLSVPCALAAPRHVPHVDPRLYLAPAVKQENPAGLIGYEVVRLAGLLAQDPKFDGVACLIGEQTVWAQISAEEIVSFQAAATVRLAGLLGVTSSVGEGFEHTLSDIIARPQKLASKIASLEAARTLGLVSEAEAASQLTGALVGAELAAMRPYWLGQRVALIGNARSTNVYEKALSAQGVACDTYLGADLALKGLRPYATEPA</sequence>
<protein>
    <recommendedName>
        <fullName evidence="3">2-dehydro-3-deoxygalactonokinase</fullName>
    </recommendedName>
</protein>
<evidence type="ECO:0008006" key="3">
    <source>
        <dbReference type="Google" id="ProtNLM"/>
    </source>
</evidence>
<evidence type="ECO:0000313" key="1">
    <source>
        <dbReference type="EMBL" id="KPN64097.1"/>
    </source>
</evidence>